<dbReference type="EMBL" id="QOCR01000004">
    <property type="protein sequence ID" value="RHW49998.1"/>
    <property type="molecule type" value="Genomic_DNA"/>
</dbReference>
<dbReference type="OrthoDB" id="2300232at2"/>
<organism evidence="3 4">
    <name type="scientific">Bombilactobacillus bombi</name>
    <dbReference type="NCBI Taxonomy" id="1303590"/>
    <lineage>
        <taxon>Bacteria</taxon>
        <taxon>Bacillati</taxon>
        <taxon>Bacillota</taxon>
        <taxon>Bacilli</taxon>
        <taxon>Lactobacillales</taxon>
        <taxon>Lactobacillaceae</taxon>
        <taxon>Bombilactobacillus</taxon>
    </lineage>
</organism>
<evidence type="ECO:0000313" key="3">
    <source>
        <dbReference type="EMBL" id="RHW49998.1"/>
    </source>
</evidence>
<evidence type="ECO:0000313" key="4">
    <source>
        <dbReference type="Proteomes" id="UP000284109"/>
    </source>
</evidence>
<reference evidence="4 5" key="1">
    <citation type="submission" date="2018-07" db="EMBL/GenBank/DDBJ databases">
        <title>Genome sequences of six Lactobacillus spp. isolated from bumble bee guts.</title>
        <authorList>
            <person name="Motta E.V.S."/>
            <person name="Moran N.A."/>
        </authorList>
    </citation>
    <scope>NUCLEOTIDE SEQUENCE [LARGE SCALE GENOMIC DNA]</scope>
    <source>
        <strain evidence="3 4">BI-1.1</strain>
        <strain evidence="2 5">LV-8.1</strain>
    </source>
</reference>
<evidence type="ECO:0000256" key="1">
    <source>
        <dbReference type="SAM" id="Phobius"/>
    </source>
</evidence>
<feature type="transmembrane region" description="Helical" evidence="1">
    <location>
        <begin position="12"/>
        <end position="34"/>
    </location>
</feature>
<dbReference type="InterPro" id="IPR024596">
    <property type="entry name" value="RNApol_su_b/EpuA"/>
</dbReference>
<dbReference type="EMBL" id="QOCS01000009">
    <property type="protein sequence ID" value="RHW46852.1"/>
    <property type="molecule type" value="Genomic_DNA"/>
</dbReference>
<dbReference type="RefSeq" id="WP_118902177.1">
    <property type="nucleotide sequence ID" value="NZ_CP031513.1"/>
</dbReference>
<protein>
    <submittedName>
        <fullName evidence="3">DNA-directed RNA polymerase subunit beta</fullName>
    </submittedName>
</protein>
<evidence type="ECO:0000313" key="5">
    <source>
        <dbReference type="Proteomes" id="UP000284822"/>
    </source>
</evidence>
<proteinExistence type="predicted"/>
<gene>
    <name evidence="3" type="ORF">DS831_07505</name>
    <name evidence="2" type="ORF">DS832_05020</name>
</gene>
<keyword evidence="1" id="KW-1133">Transmembrane helix</keyword>
<name>A0A347SRL8_9LACO</name>
<keyword evidence="4" id="KW-1185">Reference proteome</keyword>
<keyword evidence="3" id="KW-0240">DNA-directed RNA polymerase</keyword>
<evidence type="ECO:0000313" key="2">
    <source>
        <dbReference type="EMBL" id="RHW46852.1"/>
    </source>
</evidence>
<sequence length="56" mass="5984">MNKSHGNKLLKTIALIILAVLILFVLGAMIGAVIGGGNILTPLMPSTWSHILQFSR</sequence>
<dbReference type="Proteomes" id="UP000284109">
    <property type="component" value="Unassembled WGS sequence"/>
</dbReference>
<dbReference type="AlphaFoldDB" id="A0A347SRL8"/>
<dbReference type="Proteomes" id="UP000284822">
    <property type="component" value="Unassembled WGS sequence"/>
</dbReference>
<keyword evidence="1" id="KW-0812">Transmembrane</keyword>
<keyword evidence="3" id="KW-0804">Transcription</keyword>
<dbReference type="Pfam" id="PF11772">
    <property type="entry name" value="EpuA"/>
    <property type="match status" value="1"/>
</dbReference>
<keyword evidence="1" id="KW-0472">Membrane</keyword>
<dbReference type="GO" id="GO:0000428">
    <property type="term" value="C:DNA-directed RNA polymerase complex"/>
    <property type="evidence" value="ECO:0007669"/>
    <property type="project" value="UniProtKB-KW"/>
</dbReference>
<dbReference type="KEGG" id="lbm:DS830_03990"/>
<comment type="caution">
    <text evidence="3">The sequence shown here is derived from an EMBL/GenBank/DDBJ whole genome shotgun (WGS) entry which is preliminary data.</text>
</comment>
<accession>A0A347SRL8</accession>